<evidence type="ECO:0000256" key="6">
    <source>
        <dbReference type="SAM" id="Phobius"/>
    </source>
</evidence>
<gene>
    <name evidence="9" type="ORF">BECKTUN1418D_GA0071000_11385</name>
    <name evidence="10" type="ORF">BECKTUN1418E_GA0071001_11308</name>
    <name evidence="8" type="ORF">BECKTUN1418F_GA0071002_11338</name>
</gene>
<keyword evidence="4 6" id="KW-1133">Transmembrane helix</keyword>
<dbReference type="EMBL" id="CAADFY010000133">
    <property type="protein sequence ID" value="VFK58038.1"/>
    <property type="molecule type" value="Genomic_DNA"/>
</dbReference>
<comment type="subcellular location">
    <subcellularLocation>
        <location evidence="1">Cell membrane</location>
        <topology evidence="1">Multi-pass membrane protein</topology>
    </subcellularLocation>
</comment>
<accession>A0A450ZWB6</accession>
<sequence>MKMTANQGGLKDSLSNPEYRPAGFLRRMGAVLYDGLLVAAILIFAHIPLQLLFKTPVVSPEHAWHPIYRIYLVGVCFLYFGWCWTHGGQTLGMRTWRIRVRPQDGNGGRVTWRQVWVRFLSAILSWSVFGLGILWVLVDRERKSWHDRLSGTVLVLVPPRQVK</sequence>
<dbReference type="PANTHER" id="PTHR36115:SF10">
    <property type="entry name" value="RDD DOMAIN-CONTAINING PROTEIN"/>
    <property type="match status" value="1"/>
</dbReference>
<evidence type="ECO:0000313" key="10">
    <source>
        <dbReference type="EMBL" id="VFK67065.1"/>
    </source>
</evidence>
<dbReference type="InterPro" id="IPR010432">
    <property type="entry name" value="RDD"/>
</dbReference>
<reference evidence="8" key="1">
    <citation type="submission" date="2019-02" db="EMBL/GenBank/DDBJ databases">
        <authorList>
            <person name="Gruber-Vodicka R. H."/>
            <person name="Seah K. B. B."/>
        </authorList>
    </citation>
    <scope>NUCLEOTIDE SEQUENCE</scope>
    <source>
        <strain evidence="9">BECK_BY1</strain>
        <strain evidence="10">BECK_BY2</strain>
        <strain evidence="8">BECK_BY3</strain>
    </source>
</reference>
<feature type="transmembrane region" description="Helical" evidence="6">
    <location>
        <begin position="30"/>
        <end position="47"/>
    </location>
</feature>
<evidence type="ECO:0000256" key="1">
    <source>
        <dbReference type="ARBA" id="ARBA00004651"/>
    </source>
</evidence>
<dbReference type="EMBL" id="CAADFX010000138">
    <property type="protein sequence ID" value="VFK60873.1"/>
    <property type="molecule type" value="Genomic_DNA"/>
</dbReference>
<name>A0A450ZWB6_9GAMM</name>
<feature type="domain" description="RDD" evidence="7">
    <location>
        <begin position="22"/>
        <end position="151"/>
    </location>
</feature>
<evidence type="ECO:0000256" key="3">
    <source>
        <dbReference type="ARBA" id="ARBA00022692"/>
    </source>
</evidence>
<evidence type="ECO:0000256" key="2">
    <source>
        <dbReference type="ARBA" id="ARBA00022475"/>
    </source>
</evidence>
<evidence type="ECO:0000259" key="7">
    <source>
        <dbReference type="Pfam" id="PF06271"/>
    </source>
</evidence>
<organism evidence="8">
    <name type="scientific">Candidatus Kentrum sp. TUN</name>
    <dbReference type="NCBI Taxonomy" id="2126343"/>
    <lineage>
        <taxon>Bacteria</taxon>
        <taxon>Pseudomonadati</taxon>
        <taxon>Pseudomonadota</taxon>
        <taxon>Gammaproteobacteria</taxon>
        <taxon>Candidatus Kentrum</taxon>
    </lineage>
</organism>
<dbReference type="Pfam" id="PF06271">
    <property type="entry name" value="RDD"/>
    <property type="match status" value="1"/>
</dbReference>
<protein>
    <submittedName>
        <fullName evidence="8">Uncharacterized membrane protein YckC, RDD family</fullName>
    </submittedName>
</protein>
<keyword evidence="3 6" id="KW-0812">Transmembrane</keyword>
<feature type="transmembrane region" description="Helical" evidence="6">
    <location>
        <begin position="115"/>
        <end position="138"/>
    </location>
</feature>
<feature type="transmembrane region" description="Helical" evidence="6">
    <location>
        <begin position="67"/>
        <end position="85"/>
    </location>
</feature>
<evidence type="ECO:0000313" key="8">
    <source>
        <dbReference type="EMBL" id="VFK58038.1"/>
    </source>
</evidence>
<dbReference type="EMBL" id="CAADFV010000130">
    <property type="protein sequence ID" value="VFK67065.1"/>
    <property type="molecule type" value="Genomic_DNA"/>
</dbReference>
<dbReference type="InterPro" id="IPR051791">
    <property type="entry name" value="Pra-immunoreactive"/>
</dbReference>
<keyword evidence="5 6" id="KW-0472">Membrane</keyword>
<evidence type="ECO:0000256" key="4">
    <source>
        <dbReference type="ARBA" id="ARBA00022989"/>
    </source>
</evidence>
<dbReference type="GO" id="GO:0005886">
    <property type="term" value="C:plasma membrane"/>
    <property type="evidence" value="ECO:0007669"/>
    <property type="project" value="UniProtKB-SubCell"/>
</dbReference>
<evidence type="ECO:0000256" key="5">
    <source>
        <dbReference type="ARBA" id="ARBA00023136"/>
    </source>
</evidence>
<evidence type="ECO:0000313" key="9">
    <source>
        <dbReference type="EMBL" id="VFK60873.1"/>
    </source>
</evidence>
<proteinExistence type="predicted"/>
<dbReference type="PANTHER" id="PTHR36115">
    <property type="entry name" value="PROLINE-RICH ANTIGEN HOMOLOG-RELATED"/>
    <property type="match status" value="1"/>
</dbReference>
<dbReference type="AlphaFoldDB" id="A0A450ZWB6"/>
<keyword evidence="2" id="KW-1003">Cell membrane</keyword>